<sequence length="165" mass="19183">MAYIKDASRDGTINTVKLEIEFEKDNFEEKSKAVMLRIKEALNDENVEISRFFDDVFGTKIDAETARELTEIHRGKIMRQLPYSDEYQNVKKAIENAVKKGFYSLVYDYDLKDAVIYYRIKEILESEGFICEIKNRTNTLLTSHVTGKQLIVGWGVETEDKKHAE</sequence>
<reference evidence="1 2" key="1">
    <citation type="submission" date="2019-06" db="EMBL/GenBank/DDBJ databases">
        <title>Genome sequence analysis of &gt;100 Bacillus licheniformis strains suggests intrinsic resistance to this species.</title>
        <authorList>
            <person name="Wels M."/>
            <person name="Siezen R.J."/>
            <person name="Johansen E."/>
            <person name="Stuer-Lauridsen B."/>
            <person name="Bjerre K."/>
            <person name="Nielsen B.K.K."/>
        </authorList>
    </citation>
    <scope>NUCLEOTIDE SEQUENCE [LARGE SCALE GENOMIC DNA]</scope>
    <source>
        <strain evidence="1 2">BAC-16736</strain>
    </source>
</reference>
<evidence type="ECO:0000313" key="2">
    <source>
        <dbReference type="Proteomes" id="UP000435910"/>
    </source>
</evidence>
<dbReference type="AlphaFoldDB" id="A0A8B5Y6P6"/>
<gene>
    <name evidence="1" type="ORF">CHCC16736_0468</name>
</gene>
<evidence type="ECO:0000313" key="1">
    <source>
        <dbReference type="EMBL" id="TWL22005.1"/>
    </source>
</evidence>
<dbReference type="Proteomes" id="UP000435910">
    <property type="component" value="Unassembled WGS sequence"/>
</dbReference>
<protein>
    <submittedName>
        <fullName evidence="1">Uncharacterized protein</fullName>
    </submittedName>
</protein>
<dbReference type="EMBL" id="NILC01000030">
    <property type="protein sequence ID" value="TWL22005.1"/>
    <property type="molecule type" value="Genomic_DNA"/>
</dbReference>
<accession>A0A8B5Y6P6</accession>
<dbReference type="RefSeq" id="WP_145689694.1">
    <property type="nucleotide sequence ID" value="NZ_JARAFC010000007.1"/>
</dbReference>
<proteinExistence type="predicted"/>
<name>A0A8B5Y6P6_BACLI</name>
<comment type="caution">
    <text evidence="1">The sequence shown here is derived from an EMBL/GenBank/DDBJ whole genome shotgun (WGS) entry which is preliminary data.</text>
</comment>
<organism evidence="1 2">
    <name type="scientific">Bacillus licheniformis</name>
    <dbReference type="NCBI Taxonomy" id="1402"/>
    <lineage>
        <taxon>Bacteria</taxon>
        <taxon>Bacillati</taxon>
        <taxon>Bacillota</taxon>
        <taxon>Bacilli</taxon>
        <taxon>Bacillales</taxon>
        <taxon>Bacillaceae</taxon>
        <taxon>Bacillus</taxon>
    </lineage>
</organism>